<dbReference type="PATRIC" id="fig|158899.10.peg.303"/>
<dbReference type="EMBL" id="CP013232">
    <property type="protein sequence ID" value="AMO93040.1"/>
    <property type="molecule type" value="Genomic_DNA"/>
</dbReference>
<dbReference type="AlphaFoldDB" id="A0A127P5C0"/>
<proteinExistence type="predicted"/>
<organism evidence="1">
    <name type="scientific">Collimonas fungivorans</name>
    <dbReference type="NCBI Taxonomy" id="158899"/>
    <lineage>
        <taxon>Bacteria</taxon>
        <taxon>Pseudomonadati</taxon>
        <taxon>Pseudomonadota</taxon>
        <taxon>Betaproteobacteria</taxon>
        <taxon>Burkholderiales</taxon>
        <taxon>Oxalobacteraceae</taxon>
        <taxon>Collimonas</taxon>
    </lineage>
</organism>
<protein>
    <submittedName>
        <fullName evidence="1">Uncharacterized protein</fullName>
    </submittedName>
</protein>
<gene>
    <name evidence="1" type="ORF">CFter6_0309</name>
</gene>
<sequence>MRVELHYAGLPAAIPDVRGKPVLLPLKSTPNIELKVICA</sequence>
<reference evidence="1 2" key="1">
    <citation type="submission" date="2015-11" db="EMBL/GenBank/DDBJ databases">
        <title>Exploring the genomic traits of fungus-feeding bacterial genus Collimonas.</title>
        <authorList>
            <person name="Song C."/>
            <person name="Schmidt R."/>
            <person name="de Jager V."/>
            <person name="Krzyzanowska D."/>
            <person name="Jongedijk E."/>
            <person name="Cankar K."/>
            <person name="Beekwilder J."/>
            <person name="van Veen A."/>
            <person name="de Boer W."/>
            <person name="van Veen J.A."/>
            <person name="Garbeva P."/>
        </authorList>
    </citation>
    <scope>NUCLEOTIDE SEQUENCE [LARGE SCALE GENOMIC DNA]</scope>
    <source>
        <strain evidence="1 2">Ter6</strain>
    </source>
</reference>
<dbReference type="Proteomes" id="UP000072421">
    <property type="component" value="Chromosome"/>
</dbReference>
<evidence type="ECO:0000313" key="2">
    <source>
        <dbReference type="Proteomes" id="UP000072421"/>
    </source>
</evidence>
<evidence type="ECO:0000313" key="1">
    <source>
        <dbReference type="EMBL" id="AMO93040.1"/>
    </source>
</evidence>
<accession>A0A127P5C0</accession>
<name>A0A127P5C0_9BURK</name>